<proteinExistence type="predicted"/>
<name>A0ACB6ZKI5_THEGA</name>
<dbReference type="EMBL" id="MU117986">
    <property type="protein sequence ID" value="KAF9650290.1"/>
    <property type="molecule type" value="Genomic_DNA"/>
</dbReference>
<gene>
    <name evidence="1" type="ORF">BDM02DRAFT_3185505</name>
</gene>
<sequence length="77" mass="8843">MAEEARDSSLPYEEPSSGQFVPPKYVRPGEYLLFPPPGVVLPQKQPKESLRKKQKKTVRFAPYRSVTKEPRIDAKRS</sequence>
<keyword evidence="2" id="KW-1185">Reference proteome</keyword>
<evidence type="ECO:0000313" key="1">
    <source>
        <dbReference type="EMBL" id="KAF9650290.1"/>
    </source>
</evidence>
<dbReference type="Proteomes" id="UP000886501">
    <property type="component" value="Unassembled WGS sequence"/>
</dbReference>
<reference evidence="1" key="2">
    <citation type="journal article" date="2020" name="Nat. Commun.">
        <title>Large-scale genome sequencing of mycorrhizal fungi provides insights into the early evolution of symbiotic traits.</title>
        <authorList>
            <person name="Miyauchi S."/>
            <person name="Kiss E."/>
            <person name="Kuo A."/>
            <person name="Drula E."/>
            <person name="Kohler A."/>
            <person name="Sanchez-Garcia M."/>
            <person name="Morin E."/>
            <person name="Andreopoulos B."/>
            <person name="Barry K.W."/>
            <person name="Bonito G."/>
            <person name="Buee M."/>
            <person name="Carver A."/>
            <person name="Chen C."/>
            <person name="Cichocki N."/>
            <person name="Clum A."/>
            <person name="Culley D."/>
            <person name="Crous P.W."/>
            <person name="Fauchery L."/>
            <person name="Girlanda M."/>
            <person name="Hayes R.D."/>
            <person name="Keri Z."/>
            <person name="LaButti K."/>
            <person name="Lipzen A."/>
            <person name="Lombard V."/>
            <person name="Magnuson J."/>
            <person name="Maillard F."/>
            <person name="Murat C."/>
            <person name="Nolan M."/>
            <person name="Ohm R.A."/>
            <person name="Pangilinan J."/>
            <person name="Pereira M.F."/>
            <person name="Perotto S."/>
            <person name="Peter M."/>
            <person name="Pfister S."/>
            <person name="Riley R."/>
            <person name="Sitrit Y."/>
            <person name="Stielow J.B."/>
            <person name="Szollosi G."/>
            <person name="Zifcakova L."/>
            <person name="Stursova M."/>
            <person name="Spatafora J.W."/>
            <person name="Tedersoo L."/>
            <person name="Vaario L.M."/>
            <person name="Yamada A."/>
            <person name="Yan M."/>
            <person name="Wang P."/>
            <person name="Xu J."/>
            <person name="Bruns T."/>
            <person name="Baldrian P."/>
            <person name="Vilgalys R."/>
            <person name="Dunand C."/>
            <person name="Henrissat B."/>
            <person name="Grigoriev I.V."/>
            <person name="Hibbett D."/>
            <person name="Nagy L.G."/>
            <person name="Martin F.M."/>
        </authorList>
    </citation>
    <scope>NUCLEOTIDE SEQUENCE</scope>
    <source>
        <strain evidence="1">P2</strain>
    </source>
</reference>
<comment type="caution">
    <text evidence="1">The sequence shown here is derived from an EMBL/GenBank/DDBJ whole genome shotgun (WGS) entry which is preliminary data.</text>
</comment>
<organism evidence="1 2">
    <name type="scientific">Thelephora ganbajun</name>
    <name type="common">Ganba fungus</name>
    <dbReference type="NCBI Taxonomy" id="370292"/>
    <lineage>
        <taxon>Eukaryota</taxon>
        <taxon>Fungi</taxon>
        <taxon>Dikarya</taxon>
        <taxon>Basidiomycota</taxon>
        <taxon>Agaricomycotina</taxon>
        <taxon>Agaricomycetes</taxon>
        <taxon>Thelephorales</taxon>
        <taxon>Thelephoraceae</taxon>
        <taxon>Thelephora</taxon>
    </lineage>
</organism>
<protein>
    <submittedName>
        <fullName evidence="1">Uncharacterized protein</fullName>
    </submittedName>
</protein>
<evidence type="ECO:0000313" key="2">
    <source>
        <dbReference type="Proteomes" id="UP000886501"/>
    </source>
</evidence>
<reference evidence="1" key="1">
    <citation type="submission" date="2019-10" db="EMBL/GenBank/DDBJ databases">
        <authorList>
            <consortium name="DOE Joint Genome Institute"/>
            <person name="Kuo A."/>
            <person name="Miyauchi S."/>
            <person name="Kiss E."/>
            <person name="Drula E."/>
            <person name="Kohler A."/>
            <person name="Sanchez-Garcia M."/>
            <person name="Andreopoulos B."/>
            <person name="Barry K.W."/>
            <person name="Bonito G."/>
            <person name="Buee M."/>
            <person name="Carver A."/>
            <person name="Chen C."/>
            <person name="Cichocki N."/>
            <person name="Clum A."/>
            <person name="Culley D."/>
            <person name="Crous P.W."/>
            <person name="Fauchery L."/>
            <person name="Girlanda M."/>
            <person name="Hayes R."/>
            <person name="Keri Z."/>
            <person name="Labutti K."/>
            <person name="Lipzen A."/>
            <person name="Lombard V."/>
            <person name="Magnuson J."/>
            <person name="Maillard F."/>
            <person name="Morin E."/>
            <person name="Murat C."/>
            <person name="Nolan M."/>
            <person name="Ohm R."/>
            <person name="Pangilinan J."/>
            <person name="Pereira M."/>
            <person name="Perotto S."/>
            <person name="Peter M."/>
            <person name="Riley R."/>
            <person name="Sitrit Y."/>
            <person name="Stielow B."/>
            <person name="Szollosi G."/>
            <person name="Zifcakova L."/>
            <person name="Stursova M."/>
            <person name="Spatafora J.W."/>
            <person name="Tedersoo L."/>
            <person name="Vaario L.-M."/>
            <person name="Yamada A."/>
            <person name="Yan M."/>
            <person name="Wang P."/>
            <person name="Xu J."/>
            <person name="Bruns T."/>
            <person name="Baldrian P."/>
            <person name="Vilgalys R."/>
            <person name="Henrissat B."/>
            <person name="Grigoriev I.V."/>
            <person name="Hibbett D."/>
            <person name="Nagy L.G."/>
            <person name="Martin F.M."/>
        </authorList>
    </citation>
    <scope>NUCLEOTIDE SEQUENCE</scope>
    <source>
        <strain evidence="1">P2</strain>
    </source>
</reference>
<accession>A0ACB6ZKI5</accession>